<evidence type="ECO:0000256" key="5">
    <source>
        <dbReference type="ARBA" id="ARBA00023136"/>
    </source>
</evidence>
<dbReference type="GO" id="GO:0005886">
    <property type="term" value="C:plasma membrane"/>
    <property type="evidence" value="ECO:0007669"/>
    <property type="project" value="UniProtKB-SubCell"/>
</dbReference>
<dbReference type="PATRIC" id="fig|1316930.3.peg.156"/>
<keyword evidence="8" id="KW-0175">Coiled coil</keyword>
<evidence type="ECO:0000256" key="2">
    <source>
        <dbReference type="ARBA" id="ARBA00022475"/>
    </source>
</evidence>
<evidence type="ECO:0000256" key="7">
    <source>
        <dbReference type="ARBA" id="ARBA00023288"/>
    </source>
</evidence>
<accession>A0A059Y359</accession>
<feature type="signal peptide" evidence="9">
    <location>
        <begin position="1"/>
        <end position="23"/>
    </location>
</feature>
<evidence type="ECO:0000256" key="3">
    <source>
        <dbReference type="ARBA" id="ARBA00022729"/>
    </source>
</evidence>
<dbReference type="NCBIfam" id="NF046007">
    <property type="entry name" value="MAG1450_fam"/>
    <property type="match status" value="1"/>
</dbReference>
<evidence type="ECO:0000313" key="11">
    <source>
        <dbReference type="Proteomes" id="UP000027182"/>
    </source>
</evidence>
<keyword evidence="6" id="KW-0564">Palmitate</keyword>
<proteinExistence type="predicted"/>
<keyword evidence="4" id="KW-0677">Repeat</keyword>
<dbReference type="EMBL" id="CP005933">
    <property type="protein sequence ID" value="AIA33740.1"/>
    <property type="molecule type" value="Genomic_DNA"/>
</dbReference>
<sequence length="326" mass="37096">MKKISLIPIGSSLSSIAFLPLLAAKCVDTNSQSKENTKQSIHSVIKTTELGELPRKDLDSIKSALSVKNPNLKIDELTFKIDEKENKVIVKANENSTLYTGEIVINYSIKSQNELAPGLDNKTYFESKLKELTEKISNAKKDVQSTVDINSGAKINKEKFNMIYYGVTIKMEEYSKEISNLEKSLEIFDEKVRRDLSNLLLKLSNMYRNTKLEIENIAEKSENPNHSNAPVRPSVFDSDTLDAQTAWNALQALWDIIKNYFYKGQTYEDVIEFIKNHDYYKKFAPFISLSPQSHKNEHPESGKRMTIIVKYGKKSISFNANFGTVK</sequence>
<name>A0A059Y359_MYCBV</name>
<keyword evidence="2" id="KW-1003">Cell membrane</keyword>
<keyword evidence="5" id="KW-0472">Membrane</keyword>
<dbReference type="InterPro" id="IPR049890">
    <property type="entry name" value="VlpA-F-like_signal"/>
</dbReference>
<comment type="subcellular location">
    <subcellularLocation>
        <location evidence="1">Cell membrane</location>
        <topology evidence="1">Lipid-anchor</topology>
    </subcellularLocation>
</comment>
<evidence type="ECO:0000256" key="4">
    <source>
        <dbReference type="ARBA" id="ARBA00022737"/>
    </source>
</evidence>
<evidence type="ECO:0000256" key="8">
    <source>
        <dbReference type="SAM" id="Coils"/>
    </source>
</evidence>
<feature type="chain" id="PRO_5001581731" description="Lipoprotein" evidence="9">
    <location>
        <begin position="24"/>
        <end position="326"/>
    </location>
</feature>
<evidence type="ECO:0000256" key="9">
    <source>
        <dbReference type="SAM" id="SignalP"/>
    </source>
</evidence>
<keyword evidence="3 9" id="KW-0732">Signal</keyword>
<evidence type="ECO:0000313" key="10">
    <source>
        <dbReference type="EMBL" id="AIA33740.1"/>
    </source>
</evidence>
<dbReference type="SMR" id="A0A059Y359"/>
<keyword evidence="7" id="KW-0449">Lipoprotein</keyword>
<dbReference type="KEGG" id="mbq:K668_00750"/>
<organism evidence="10 11">
    <name type="scientific">Mycoplasmopsis bovis CQ-W70</name>
    <dbReference type="NCBI Taxonomy" id="1316930"/>
    <lineage>
        <taxon>Bacteria</taxon>
        <taxon>Bacillati</taxon>
        <taxon>Mycoplasmatota</taxon>
        <taxon>Mycoplasmoidales</taxon>
        <taxon>Metamycoplasmataceae</taxon>
        <taxon>Mycoplasmopsis</taxon>
    </lineage>
</organism>
<gene>
    <name evidence="10" type="ORF">K668_00750</name>
</gene>
<dbReference type="AlphaFoldDB" id="A0A059Y359"/>
<dbReference type="NCBIfam" id="NF033817">
    <property type="entry name" value="Mplas_variab_LP"/>
    <property type="match status" value="1"/>
</dbReference>
<dbReference type="Proteomes" id="UP000027182">
    <property type="component" value="Chromosome"/>
</dbReference>
<dbReference type="HOGENOM" id="CLU_852107_0_0_14"/>
<feature type="coiled-coil region" evidence="8">
    <location>
        <begin position="122"/>
        <end position="220"/>
    </location>
</feature>
<protein>
    <recommendedName>
        <fullName evidence="12">Lipoprotein</fullName>
    </recommendedName>
</protein>
<evidence type="ECO:0000256" key="6">
    <source>
        <dbReference type="ARBA" id="ARBA00023139"/>
    </source>
</evidence>
<evidence type="ECO:0000256" key="1">
    <source>
        <dbReference type="ARBA" id="ARBA00004193"/>
    </source>
</evidence>
<dbReference type="RefSeq" id="WP_013954598.1">
    <property type="nucleotide sequence ID" value="NZ_CP005933.1"/>
</dbReference>
<reference evidence="10 11" key="1">
    <citation type="submission" date="2013-04" db="EMBL/GenBank/DDBJ databases">
        <authorList>
            <person name="Lin L."/>
            <person name="Zeng Z."/>
            <person name="Xie J."/>
            <person name="Luo L."/>
            <person name="Yang Z."/>
            <person name="Liang W."/>
            <person name="Lin H."/>
            <person name="Dong C."/>
            <person name="Sun Y."/>
        </authorList>
    </citation>
    <scope>NUCLEOTIDE SEQUENCE [LARGE SCALE GENOMIC DNA]</scope>
    <source>
        <strain evidence="10 11">CQ-W70</strain>
    </source>
</reference>
<evidence type="ECO:0008006" key="12">
    <source>
        <dbReference type="Google" id="ProtNLM"/>
    </source>
</evidence>